<protein>
    <submittedName>
        <fullName evidence="1">Uncharacterized protein</fullName>
    </submittedName>
</protein>
<comment type="caution">
    <text evidence="1">The sequence shown here is derived from an EMBL/GenBank/DDBJ whole genome shotgun (WGS) entry which is preliminary data.</text>
</comment>
<dbReference type="EMBL" id="JAUJWU010000005">
    <property type="protein sequence ID" value="MDN7247186.1"/>
    <property type="molecule type" value="Genomic_DNA"/>
</dbReference>
<proteinExistence type="predicted"/>
<dbReference type="RefSeq" id="WP_300989277.1">
    <property type="nucleotide sequence ID" value="NZ_CP129235.1"/>
</dbReference>
<organism evidence="1 2">
    <name type="scientific">Planococcus shenhongbingii</name>
    <dbReference type="NCBI Taxonomy" id="3058398"/>
    <lineage>
        <taxon>Bacteria</taxon>
        <taxon>Bacillati</taxon>
        <taxon>Bacillota</taxon>
        <taxon>Bacilli</taxon>
        <taxon>Bacillales</taxon>
        <taxon>Caryophanaceae</taxon>
        <taxon>Planococcus</taxon>
    </lineage>
</organism>
<gene>
    <name evidence="1" type="ORF">QWY13_17030</name>
</gene>
<name>A0ABT8NH07_9BACL</name>
<reference evidence="1 2" key="1">
    <citation type="submission" date="2023-07" db="EMBL/GenBank/DDBJ databases">
        <title>Novel species in genus Planococcus.</title>
        <authorList>
            <person name="Ning S."/>
        </authorList>
    </citation>
    <scope>NUCLEOTIDE SEQUENCE [LARGE SCALE GENOMIC DNA]</scope>
    <source>
        <strain evidence="1 2">N017</strain>
    </source>
</reference>
<accession>A0ABT8NH07</accession>
<evidence type="ECO:0000313" key="2">
    <source>
        <dbReference type="Proteomes" id="UP001172142"/>
    </source>
</evidence>
<dbReference type="Proteomes" id="UP001172142">
    <property type="component" value="Unassembled WGS sequence"/>
</dbReference>
<sequence>MKLEHIKNLLQISCTFNTSSISHSFSIGVNDTLIVKCLKDTFILEVTSSENPQVEYYTSIDQAAEALYEKIHANKTN</sequence>
<keyword evidence="2" id="KW-1185">Reference proteome</keyword>
<evidence type="ECO:0000313" key="1">
    <source>
        <dbReference type="EMBL" id="MDN7247186.1"/>
    </source>
</evidence>